<dbReference type="GeneID" id="92861143"/>
<dbReference type="InterPro" id="IPR036423">
    <property type="entry name" value="SOD-like_Cu/Zn_dom_sf"/>
</dbReference>
<dbReference type="OMA" id="GARYACG"/>
<dbReference type="RefSeq" id="WP_003182702.1">
    <property type="nucleotide sequence ID" value="NZ_BEXU01000027.1"/>
</dbReference>
<dbReference type="PROSITE" id="PS51257">
    <property type="entry name" value="PROKAR_LIPOPROTEIN"/>
    <property type="match status" value="1"/>
</dbReference>
<dbReference type="EMBL" id="NILC01000033">
    <property type="protein sequence ID" value="TWL20988.1"/>
    <property type="molecule type" value="Genomic_DNA"/>
</dbReference>
<dbReference type="AlphaFoldDB" id="A0A1Y0YG74"/>
<dbReference type="InterPro" id="IPR024134">
    <property type="entry name" value="SOD_Cu/Zn_/chaperone"/>
</dbReference>
<dbReference type="Gene3D" id="2.60.40.200">
    <property type="entry name" value="Superoxide dismutase, copper/zinc binding domain"/>
    <property type="match status" value="1"/>
</dbReference>
<name>A0A1Y0YG74_BACLI</name>
<accession>A0A1Y0YG74</accession>
<dbReference type="SUPFAM" id="SSF49329">
    <property type="entry name" value="Cu,Zn superoxide dismutase-like"/>
    <property type="match status" value="1"/>
</dbReference>
<organism evidence="5 6">
    <name type="scientific">Bacillus licheniformis</name>
    <dbReference type="NCBI Taxonomy" id="1402"/>
    <lineage>
        <taxon>Bacteria</taxon>
        <taxon>Bacillati</taxon>
        <taxon>Bacillota</taxon>
        <taxon>Bacilli</taxon>
        <taxon>Bacillales</taxon>
        <taxon>Bacillaceae</taxon>
        <taxon>Bacillus</taxon>
    </lineage>
</organism>
<feature type="chain" id="PRO_5041057200" evidence="2">
    <location>
        <begin position="18"/>
        <end position="197"/>
    </location>
</feature>
<evidence type="ECO:0000256" key="2">
    <source>
        <dbReference type="SAM" id="SignalP"/>
    </source>
</evidence>
<gene>
    <name evidence="5" type="ORF">CHCC16736_2272</name>
    <name evidence="4" type="ORF">I6G80_15370</name>
</gene>
<reference evidence="5 6" key="1">
    <citation type="submission" date="2019-06" db="EMBL/GenBank/DDBJ databases">
        <title>Genome sequence analysis of &gt;100 Bacillus licheniformis strains suggests intrinsic resistance to this species.</title>
        <authorList>
            <person name="Wels M."/>
            <person name="Siezen R.J."/>
            <person name="Johansen E."/>
            <person name="Stuer-Lauridsen B."/>
            <person name="Bjerre K."/>
            <person name="Nielsen B.K.K."/>
        </authorList>
    </citation>
    <scope>NUCLEOTIDE SEQUENCE [LARGE SCALE GENOMIC DNA]</scope>
    <source>
        <strain evidence="5 6">BAC-16736</strain>
    </source>
</reference>
<dbReference type="EMBL" id="CP065647">
    <property type="protein sequence ID" value="QPR71214.1"/>
    <property type="molecule type" value="Genomic_DNA"/>
</dbReference>
<evidence type="ECO:0000313" key="6">
    <source>
        <dbReference type="Proteomes" id="UP000435910"/>
    </source>
</evidence>
<evidence type="ECO:0000313" key="7">
    <source>
        <dbReference type="Proteomes" id="UP000595038"/>
    </source>
</evidence>
<dbReference type="CDD" id="cd00305">
    <property type="entry name" value="Cu-Zn_Superoxide_Dismutase"/>
    <property type="match status" value="1"/>
</dbReference>
<protein>
    <submittedName>
        <fullName evidence="4">Superoxide dismutase family protein</fullName>
    </submittedName>
    <submittedName>
        <fullName evidence="5">Superoxide dismutase-like protein YojM</fullName>
    </submittedName>
</protein>
<reference evidence="4 7" key="2">
    <citation type="submission" date="2020-12" db="EMBL/GenBank/DDBJ databases">
        <title>FDA dAtabase for Regulatory Grade micrObial Sequences (FDA-ARGOS): Supporting development and validation of Infectious Disease Dx tests.</title>
        <authorList>
            <person name="Nelson B."/>
            <person name="Plummer A."/>
            <person name="Tallon L."/>
            <person name="Sadzewicz L."/>
            <person name="Zhao X."/>
            <person name="Boylan J."/>
            <person name="Ott S."/>
            <person name="Bowen H."/>
            <person name="Vavikolanu K."/>
            <person name="Mehta A."/>
            <person name="Aluvathingal J."/>
            <person name="Nadendla S."/>
            <person name="Myers T."/>
            <person name="Yan Y."/>
            <person name="Sichtig H."/>
        </authorList>
    </citation>
    <scope>NUCLEOTIDE SEQUENCE [LARGE SCALE GENOMIC DNA]</scope>
    <source>
        <strain evidence="4 7">FDAARGOS_923</strain>
    </source>
</reference>
<dbReference type="InterPro" id="IPR001424">
    <property type="entry name" value="SOD_Cu_Zn_dom"/>
</dbReference>
<keyword evidence="2" id="KW-0732">Signal</keyword>
<evidence type="ECO:0000313" key="4">
    <source>
        <dbReference type="EMBL" id="QPR71214.1"/>
    </source>
</evidence>
<evidence type="ECO:0000313" key="5">
    <source>
        <dbReference type="EMBL" id="TWL20988.1"/>
    </source>
</evidence>
<feature type="domain" description="Superoxide dismutase copper/zinc binding" evidence="3">
    <location>
        <begin position="58"/>
        <end position="190"/>
    </location>
</feature>
<dbReference type="GO" id="GO:0006801">
    <property type="term" value="P:superoxide metabolic process"/>
    <property type="evidence" value="ECO:0007669"/>
    <property type="project" value="InterPro"/>
</dbReference>
<proteinExistence type="inferred from homology"/>
<sequence length="197" mass="21412">MRTLHYILLACMSVCLAAACTQQKEIEQKNAEQEHKETFETMTQPLKVPLIKRDGTETGFIEVYESAAEGLDIRVSAHDLPPGMLAFHIHETGVCKKPDFESAGAHFNPDQKEHGFNNPKGPHAGDLPNIEVGADGKVDVIVNAPAVTLDQKSRFSLLDHDGSAFIIHEHQDDDLTNPSGNSGARMVCGALTNSGKK</sequence>
<dbReference type="Proteomes" id="UP000435910">
    <property type="component" value="Unassembled WGS sequence"/>
</dbReference>
<feature type="signal peptide" evidence="2">
    <location>
        <begin position="1"/>
        <end position="17"/>
    </location>
</feature>
<dbReference type="PANTHER" id="PTHR10003">
    <property type="entry name" value="SUPEROXIDE DISMUTASE CU-ZN -RELATED"/>
    <property type="match status" value="1"/>
</dbReference>
<evidence type="ECO:0000259" key="3">
    <source>
        <dbReference type="Pfam" id="PF00080"/>
    </source>
</evidence>
<evidence type="ECO:0000256" key="1">
    <source>
        <dbReference type="ARBA" id="ARBA00010457"/>
    </source>
</evidence>
<dbReference type="Pfam" id="PF00080">
    <property type="entry name" value="Sod_Cu"/>
    <property type="match status" value="1"/>
</dbReference>
<comment type="similarity">
    <text evidence="1">Belongs to the Cu-Zn superoxide dismutase family.</text>
</comment>
<dbReference type="Proteomes" id="UP000595038">
    <property type="component" value="Chromosome"/>
</dbReference>
<dbReference type="GO" id="GO:0005507">
    <property type="term" value="F:copper ion binding"/>
    <property type="evidence" value="ECO:0007669"/>
    <property type="project" value="InterPro"/>
</dbReference>